<proteinExistence type="predicted"/>
<dbReference type="Proteomes" id="UP000217065">
    <property type="component" value="Unassembled WGS sequence"/>
</dbReference>
<protein>
    <submittedName>
        <fullName evidence="1">Uncharacterized protein</fullName>
    </submittedName>
</protein>
<keyword evidence="2" id="KW-1185">Reference proteome</keyword>
<dbReference type="RefSeq" id="WP_094941370.1">
    <property type="nucleotide sequence ID" value="NZ_NOKQ01000128.1"/>
</dbReference>
<dbReference type="AlphaFoldDB" id="A0A264W797"/>
<evidence type="ECO:0000313" key="2">
    <source>
        <dbReference type="Proteomes" id="UP000217065"/>
    </source>
</evidence>
<reference evidence="1 2" key="1">
    <citation type="submission" date="2017-07" db="EMBL/GenBank/DDBJ databases">
        <title>Tetzosporium hominis gen.nov. sp.nov.</title>
        <authorList>
            <person name="Tetz G."/>
            <person name="Tetz V."/>
        </authorList>
    </citation>
    <scope>NUCLEOTIDE SEQUENCE [LARGE SCALE GENOMIC DNA]</scope>
    <source>
        <strain evidence="1 2">VT-49</strain>
    </source>
</reference>
<evidence type="ECO:0000313" key="1">
    <source>
        <dbReference type="EMBL" id="OZS79463.1"/>
    </source>
</evidence>
<dbReference type="OrthoDB" id="2942578at2"/>
<organism evidence="1 2">
    <name type="scientific">Tetzosporium hominis</name>
    <dbReference type="NCBI Taxonomy" id="2020506"/>
    <lineage>
        <taxon>Bacteria</taxon>
        <taxon>Bacillati</taxon>
        <taxon>Bacillota</taxon>
        <taxon>Bacilli</taxon>
        <taxon>Bacillales</taxon>
        <taxon>Caryophanaceae</taxon>
        <taxon>Tetzosporium</taxon>
    </lineage>
</organism>
<sequence>MNDPKVFENPCAICRKREATQLCDFVTEYFWVSHKGQVTGTCDLPICRDCAHESGGHDFCPEHKKMLPTLKLQDPVMQKRIIQYHMKVLKEYESPDN</sequence>
<accession>A0A264W797</accession>
<dbReference type="EMBL" id="NOKQ01000128">
    <property type="protein sequence ID" value="OZS79463.1"/>
    <property type="molecule type" value="Genomic_DNA"/>
</dbReference>
<comment type="caution">
    <text evidence="1">The sequence shown here is derived from an EMBL/GenBank/DDBJ whole genome shotgun (WGS) entry which is preliminary data.</text>
</comment>
<gene>
    <name evidence="1" type="ORF">CF394_00735</name>
</gene>
<name>A0A264W797_9BACL</name>